<dbReference type="PANTHER" id="PTHR31672">
    <property type="entry name" value="BNACNNG10540D PROTEIN"/>
    <property type="match status" value="1"/>
</dbReference>
<dbReference type="ExpressionAtlas" id="A0A2K3N046">
    <property type="expression patterns" value="baseline"/>
</dbReference>
<dbReference type="SMART" id="SM00256">
    <property type="entry name" value="FBOX"/>
    <property type="match status" value="1"/>
</dbReference>
<dbReference type="Gene3D" id="1.20.1280.50">
    <property type="match status" value="1"/>
</dbReference>
<dbReference type="InterPro" id="IPR011043">
    <property type="entry name" value="Gal_Oxase/kelch_b-propeller"/>
</dbReference>
<dbReference type="Pfam" id="PF08268">
    <property type="entry name" value="FBA_3"/>
    <property type="match status" value="1"/>
</dbReference>
<dbReference type="SUPFAM" id="SSF81383">
    <property type="entry name" value="F-box domain"/>
    <property type="match status" value="1"/>
</dbReference>
<dbReference type="InterPro" id="IPR017451">
    <property type="entry name" value="F-box-assoc_interact_dom"/>
</dbReference>
<reference evidence="2 3" key="1">
    <citation type="journal article" date="2014" name="Am. J. Bot.">
        <title>Genome assembly and annotation for red clover (Trifolium pratense; Fabaceae).</title>
        <authorList>
            <person name="Istvanek J."/>
            <person name="Jaros M."/>
            <person name="Krenek A."/>
            <person name="Repkova J."/>
        </authorList>
    </citation>
    <scope>NUCLEOTIDE SEQUENCE [LARGE SCALE GENOMIC DNA]</scope>
    <source>
        <strain evidence="3">cv. Tatra</strain>
        <tissue evidence="2">Young leaves</tissue>
    </source>
</reference>
<dbReference type="InterPro" id="IPR013187">
    <property type="entry name" value="F-box-assoc_dom_typ3"/>
</dbReference>
<dbReference type="NCBIfam" id="TIGR01640">
    <property type="entry name" value="F_box_assoc_1"/>
    <property type="match status" value="1"/>
</dbReference>
<organism evidence="2 3">
    <name type="scientific">Trifolium pratense</name>
    <name type="common">Red clover</name>
    <dbReference type="NCBI Taxonomy" id="57577"/>
    <lineage>
        <taxon>Eukaryota</taxon>
        <taxon>Viridiplantae</taxon>
        <taxon>Streptophyta</taxon>
        <taxon>Embryophyta</taxon>
        <taxon>Tracheophyta</taxon>
        <taxon>Spermatophyta</taxon>
        <taxon>Magnoliopsida</taxon>
        <taxon>eudicotyledons</taxon>
        <taxon>Gunneridae</taxon>
        <taxon>Pentapetalae</taxon>
        <taxon>rosids</taxon>
        <taxon>fabids</taxon>
        <taxon>Fabales</taxon>
        <taxon>Fabaceae</taxon>
        <taxon>Papilionoideae</taxon>
        <taxon>50 kb inversion clade</taxon>
        <taxon>NPAAA clade</taxon>
        <taxon>Hologalegina</taxon>
        <taxon>IRL clade</taxon>
        <taxon>Trifolieae</taxon>
        <taxon>Trifolium</taxon>
    </lineage>
</organism>
<dbReference type="InterPro" id="IPR001810">
    <property type="entry name" value="F-box_dom"/>
</dbReference>
<name>A0A2K3N046_TRIPR</name>
<dbReference type="EMBL" id="ASHM01014417">
    <property type="protein sequence ID" value="PNX96359.1"/>
    <property type="molecule type" value="Genomic_DNA"/>
</dbReference>
<accession>A0A2K3N046</accession>
<dbReference type="PROSITE" id="PS50181">
    <property type="entry name" value="FBOX"/>
    <property type="match status" value="1"/>
</dbReference>
<comment type="caution">
    <text evidence="2">The sequence shown here is derived from an EMBL/GenBank/DDBJ whole genome shotgun (WGS) entry which is preliminary data.</text>
</comment>
<dbReference type="Proteomes" id="UP000236291">
    <property type="component" value="Unassembled WGS sequence"/>
</dbReference>
<evidence type="ECO:0000313" key="3">
    <source>
        <dbReference type="Proteomes" id="UP000236291"/>
    </source>
</evidence>
<dbReference type="STRING" id="57577.A0A2K3N046"/>
<dbReference type="SUPFAM" id="SSF50965">
    <property type="entry name" value="Galactose oxidase, central domain"/>
    <property type="match status" value="1"/>
</dbReference>
<evidence type="ECO:0000259" key="1">
    <source>
        <dbReference type="PROSITE" id="PS50181"/>
    </source>
</evidence>
<dbReference type="Pfam" id="PF00646">
    <property type="entry name" value="F-box"/>
    <property type="match status" value="1"/>
</dbReference>
<sequence>MEKKKKTLPSLPEELIIQILLRLPVKSLICFKCVCKSWLSLISDPHFANSHFEITAATPTRRVLFIVQSRYVETESIDLEASLNSHSSSTSLYLNFMFYESGYDLEIKGSCRGFILLHGYFNIYLWNPSTGLHKKLPLSPYDGSKSNRDHFYGFGYDPSLDDYFLVSLSNDQKLAKTKHLEFFSLRANTWKEIEGNFPYINGSDENPKKIGSFFNGAIHWYAFRHDLRYDVIIAFDLMEEKLLEMRLPDDVDYESKNCDLWVFGEYLSLWVMDFDTYAIEIWVMKEYKVHSSWTKTLVLAIDGSGIHFHYFSLICSTKSGDIIGSDNGKRLVKYNDRGELLEYLPYSYSHVGYQTVLFIVEPYNNYWIDGGVLLGLMCSSSSDHVVRFPSEDWLRMIIL</sequence>
<dbReference type="AlphaFoldDB" id="A0A2K3N046"/>
<feature type="domain" description="F-box" evidence="1">
    <location>
        <begin position="5"/>
        <end position="55"/>
    </location>
</feature>
<dbReference type="InterPro" id="IPR050796">
    <property type="entry name" value="SCF_F-box_component"/>
</dbReference>
<protein>
    <submittedName>
        <fullName evidence="2">F-box/kelch-repeat protein</fullName>
    </submittedName>
</protein>
<gene>
    <name evidence="2" type="ORF">L195_g019564</name>
</gene>
<reference evidence="2 3" key="2">
    <citation type="journal article" date="2017" name="Front. Plant Sci.">
        <title>Gene Classification and Mining of Molecular Markers Useful in Red Clover (Trifolium pratense) Breeding.</title>
        <authorList>
            <person name="Istvanek J."/>
            <person name="Dluhosova J."/>
            <person name="Dluhos P."/>
            <person name="Patkova L."/>
            <person name="Nedelnik J."/>
            <person name="Repkova J."/>
        </authorList>
    </citation>
    <scope>NUCLEOTIDE SEQUENCE [LARGE SCALE GENOMIC DNA]</scope>
    <source>
        <strain evidence="3">cv. Tatra</strain>
        <tissue evidence="2">Young leaves</tissue>
    </source>
</reference>
<dbReference type="CDD" id="cd22157">
    <property type="entry name" value="F-box_AtFBW1-like"/>
    <property type="match status" value="1"/>
</dbReference>
<proteinExistence type="predicted"/>
<dbReference type="PANTHER" id="PTHR31672:SF13">
    <property type="entry name" value="F-BOX PROTEIN CPR30-LIKE"/>
    <property type="match status" value="1"/>
</dbReference>
<dbReference type="InterPro" id="IPR036047">
    <property type="entry name" value="F-box-like_dom_sf"/>
</dbReference>
<evidence type="ECO:0000313" key="2">
    <source>
        <dbReference type="EMBL" id="PNX96359.1"/>
    </source>
</evidence>